<dbReference type="AlphaFoldDB" id="A0A4D6KSW0"/>
<evidence type="ECO:0000313" key="2">
    <source>
        <dbReference type="Proteomes" id="UP000501690"/>
    </source>
</evidence>
<protein>
    <submittedName>
        <fullName evidence="1">Uncharacterized protein</fullName>
    </submittedName>
</protein>
<dbReference type="Proteomes" id="UP000501690">
    <property type="component" value="Linkage Group LG1"/>
</dbReference>
<reference evidence="1 2" key="1">
    <citation type="submission" date="2019-04" db="EMBL/GenBank/DDBJ databases">
        <title>An improved genome assembly and genetic linkage map for asparagus bean, Vigna unguiculata ssp. sesquipedialis.</title>
        <authorList>
            <person name="Xia Q."/>
            <person name="Zhang R."/>
            <person name="Dong Y."/>
        </authorList>
    </citation>
    <scope>NUCLEOTIDE SEQUENCE [LARGE SCALE GENOMIC DNA]</scope>
    <source>
        <tissue evidence="1">Leaf</tissue>
    </source>
</reference>
<keyword evidence="2" id="KW-1185">Reference proteome</keyword>
<accession>A0A4D6KSW0</accession>
<name>A0A4D6KSW0_VIGUN</name>
<gene>
    <name evidence="1" type="ORF">DEO72_LG1g3289</name>
</gene>
<sequence>MDSNRKMKTQKIPQCADEGKLLFSSEEAQRRQQVEKVGMAVDLGWWVAGLNSEDASAVVAERRGGTNF</sequence>
<dbReference type="EMBL" id="CP039345">
    <property type="protein sequence ID" value="QCD79643.1"/>
    <property type="molecule type" value="Genomic_DNA"/>
</dbReference>
<proteinExistence type="predicted"/>
<organism evidence="1 2">
    <name type="scientific">Vigna unguiculata</name>
    <name type="common">Cowpea</name>
    <dbReference type="NCBI Taxonomy" id="3917"/>
    <lineage>
        <taxon>Eukaryota</taxon>
        <taxon>Viridiplantae</taxon>
        <taxon>Streptophyta</taxon>
        <taxon>Embryophyta</taxon>
        <taxon>Tracheophyta</taxon>
        <taxon>Spermatophyta</taxon>
        <taxon>Magnoliopsida</taxon>
        <taxon>eudicotyledons</taxon>
        <taxon>Gunneridae</taxon>
        <taxon>Pentapetalae</taxon>
        <taxon>rosids</taxon>
        <taxon>fabids</taxon>
        <taxon>Fabales</taxon>
        <taxon>Fabaceae</taxon>
        <taxon>Papilionoideae</taxon>
        <taxon>50 kb inversion clade</taxon>
        <taxon>NPAAA clade</taxon>
        <taxon>indigoferoid/millettioid clade</taxon>
        <taxon>Phaseoleae</taxon>
        <taxon>Vigna</taxon>
    </lineage>
</organism>
<evidence type="ECO:0000313" key="1">
    <source>
        <dbReference type="EMBL" id="QCD79643.1"/>
    </source>
</evidence>